<comment type="subcellular location">
    <subcellularLocation>
        <location evidence="6">Cell membrane</location>
        <topology evidence="6">Peripheral membrane protein</topology>
    </subcellularLocation>
</comment>
<keyword evidence="2 6" id="KW-1003">Cell membrane</keyword>
<keyword evidence="5 6" id="KW-0472">Membrane</keyword>
<comment type="function">
    <text evidence="6">Part of an energy-coupled inorganic carbon pump.</text>
</comment>
<sequence length="981" mass="108255">MALDMVSDRASTDALATSVSDMLAEAAHHLPDQAPLHAFVHHNTLHAFEHLPFKEALRLAAKEFDATTLMTEAQFEDARQEGRIRKSDLLAAIDESVEDPDAALFEGGPTRRAYLLWRLQSGLETPSEASIGWWLHDKKYLHRPHPLSRSAARLSTSPLYAQNPRATSPAQLQAFWSQLLLSVPPKTNESTPERLRDVILRRYDLDTDEWIKPVLIRLSAAYLDQGVAEIGMPNRQEGFYSAVRSVLTTKKVLREPWLDGIASDFASFPEAGGVDAVEAILETSGYPRRAWPLVIRATLAILPGWAGMFSKFEREADKAPAFALPAKLADWLAVALLLDRAAIRRAARKLGLQTASLMEELDAGQTEQRSEPDATIAFEVFVAAQAFDLVATLAESEEKRRGFTDGIARFSSFERRWILQLAYERRHRQATLDAMIEHTELCGTAKPEAPRLQAVFCMDEREESTRRHLEEYAPGTETFGCAGFFGVAMRYKGLDDVTSRPLCPVVRTPQHYVEEIPVDREEAERYKAALRRRGLALARAEQSERSLLLGSAWALLAGLVEGAHLVARSIAPRFAHHTHHKATHGHHHAPQTRLALFRKDNETTPDGLYRGYSFEEAADIVFGQLTSMGLTGPFAPLVLIAGHGSSSLNNPHEAAHDCGATGGGRGGPNARAFAQMANHPEVRSLLSEKGIIIPDTTWFIGGYHNTCDDSMAYYDEDLVPEHHHQDVAAMKEALAQACLGDAQERCRRFEDAPANIGRREALRIAEAHAQDLAQPRPEYGHATNAVCYIGRRSLTRGLFLDRRAFLISYDPEQDAEGAVLASILEAAGPVGAGINLEYYFSFVDPVKFGCGTKLPHNISGLIGVMDGHSSDLRTGLPWQMVEIHEPVRLLTIVEAMPERLAQIAADSAIVGSLVGNGWIQLVSRHPETGEYARYHDGKFVPHTPELAGFPSAEASHDLFCGVRGHLGFGHIQALKEDTARA</sequence>
<evidence type="ECO:0000256" key="6">
    <source>
        <dbReference type="HAMAP-Rule" id="MF_01871"/>
    </source>
</evidence>
<name>A0ABV7MDE9_9PROT</name>
<evidence type="ECO:0000256" key="2">
    <source>
        <dbReference type="ARBA" id="ARBA00022475"/>
    </source>
</evidence>
<feature type="binding site" evidence="6">
    <location>
        <position position="459"/>
    </location>
    <ligand>
        <name>Zn(2+)</name>
        <dbReference type="ChEBI" id="CHEBI:29105"/>
    </ligand>
</feature>
<keyword evidence="8" id="KW-1185">Reference proteome</keyword>
<feature type="binding site" evidence="6">
    <location>
        <position position="643"/>
    </location>
    <ligand>
        <name>Zn(2+)</name>
        <dbReference type="ChEBI" id="CHEBI:29105"/>
    </ligand>
</feature>
<comment type="similarity">
    <text evidence="6">Belongs to the inorganic carbon transporter (TC 9.A.2) DabA family.</text>
</comment>
<dbReference type="InterPro" id="IPR018752">
    <property type="entry name" value="DabA"/>
</dbReference>
<evidence type="ECO:0000313" key="7">
    <source>
        <dbReference type="EMBL" id="MFC3303478.1"/>
    </source>
</evidence>
<dbReference type="PANTHER" id="PTHR38344:SF1">
    <property type="entry name" value="INORGANIC CARBON TRANSPORTER SUBUNIT DABA-RELATED"/>
    <property type="match status" value="1"/>
</dbReference>
<comment type="cofactor">
    <cofactor evidence="6">
        <name>Zn(2+)</name>
        <dbReference type="ChEBI" id="CHEBI:29105"/>
    </cofactor>
</comment>
<keyword evidence="3 6" id="KW-0479">Metal-binding</keyword>
<proteinExistence type="inferred from homology"/>
<dbReference type="EMBL" id="JBHRVA010000003">
    <property type="protein sequence ID" value="MFC3303478.1"/>
    <property type="molecule type" value="Genomic_DNA"/>
</dbReference>
<evidence type="ECO:0000256" key="4">
    <source>
        <dbReference type="ARBA" id="ARBA00022833"/>
    </source>
</evidence>
<protein>
    <recommendedName>
        <fullName evidence="6">Probable inorganic carbon transporter subunit DabA</fullName>
    </recommendedName>
</protein>
<evidence type="ECO:0000256" key="1">
    <source>
        <dbReference type="ARBA" id="ARBA00022448"/>
    </source>
</evidence>
<keyword evidence="1 6" id="KW-0813">Transport</keyword>
<evidence type="ECO:0000313" key="8">
    <source>
        <dbReference type="Proteomes" id="UP001595607"/>
    </source>
</evidence>
<comment type="subunit">
    <text evidence="6">Forms a complex with DabB.</text>
</comment>
<feature type="binding site" evidence="6">
    <location>
        <position position="658"/>
    </location>
    <ligand>
        <name>Zn(2+)</name>
        <dbReference type="ChEBI" id="CHEBI:29105"/>
    </ligand>
</feature>
<dbReference type="HAMAP" id="MF_01871">
    <property type="entry name" value="DabA"/>
    <property type="match status" value="1"/>
</dbReference>
<dbReference type="PANTHER" id="PTHR38344">
    <property type="entry name" value="UPF0753 PROTEIN AQ_863"/>
    <property type="match status" value="1"/>
</dbReference>
<accession>A0ABV7MDE9</accession>
<dbReference type="Pfam" id="PF10070">
    <property type="entry name" value="DabA"/>
    <property type="match status" value="1"/>
</dbReference>
<gene>
    <name evidence="6" type="primary">dabA</name>
    <name evidence="7" type="ORF">ACFONP_12125</name>
</gene>
<feature type="binding site" evidence="6">
    <location>
        <position position="457"/>
    </location>
    <ligand>
        <name>Zn(2+)</name>
        <dbReference type="ChEBI" id="CHEBI:29105"/>
    </ligand>
</feature>
<reference evidence="8" key="1">
    <citation type="journal article" date="2019" name="Int. J. Syst. Evol. Microbiol.">
        <title>The Global Catalogue of Microorganisms (GCM) 10K type strain sequencing project: providing services to taxonomists for standard genome sequencing and annotation.</title>
        <authorList>
            <consortium name="The Broad Institute Genomics Platform"/>
            <consortium name="The Broad Institute Genome Sequencing Center for Infectious Disease"/>
            <person name="Wu L."/>
            <person name="Ma J."/>
        </authorList>
    </citation>
    <scope>NUCLEOTIDE SEQUENCE [LARGE SCALE GENOMIC DNA]</scope>
    <source>
        <strain evidence="8">KCTC 22245</strain>
    </source>
</reference>
<dbReference type="RefSeq" id="WP_308430437.1">
    <property type="nucleotide sequence ID" value="NZ_BMXU01000002.1"/>
</dbReference>
<evidence type="ECO:0000256" key="3">
    <source>
        <dbReference type="ARBA" id="ARBA00022723"/>
    </source>
</evidence>
<keyword evidence="4 6" id="KW-0862">Zinc</keyword>
<organism evidence="7 8">
    <name type="scientific">Parvularcula lutaonensis</name>
    <dbReference type="NCBI Taxonomy" id="491923"/>
    <lineage>
        <taxon>Bacteria</taxon>
        <taxon>Pseudomonadati</taxon>
        <taxon>Pseudomonadota</taxon>
        <taxon>Alphaproteobacteria</taxon>
        <taxon>Parvularculales</taxon>
        <taxon>Parvularculaceae</taxon>
        <taxon>Parvularcula</taxon>
    </lineage>
</organism>
<comment type="caution">
    <text evidence="7">The sequence shown here is derived from an EMBL/GenBank/DDBJ whole genome shotgun (WGS) entry which is preliminary data.</text>
</comment>
<evidence type="ECO:0000256" key="5">
    <source>
        <dbReference type="ARBA" id="ARBA00023136"/>
    </source>
</evidence>
<dbReference type="Proteomes" id="UP001595607">
    <property type="component" value="Unassembled WGS sequence"/>
</dbReference>